<keyword evidence="1" id="KW-0808">Transferase</keyword>
<dbReference type="SUPFAM" id="SSF55874">
    <property type="entry name" value="ATPase domain of HSP90 chaperone/DNA topoisomerase II/histidine kinase"/>
    <property type="match status" value="1"/>
</dbReference>
<gene>
    <name evidence="7" type="ORF">SAMN04489857_1506</name>
</gene>
<dbReference type="GeneID" id="78500846"/>
<keyword evidence="2" id="KW-0418">Kinase</keyword>
<name>A0A1H1MNA0_9ACTN</name>
<dbReference type="SMART" id="SM00387">
    <property type="entry name" value="HATPase_c"/>
    <property type="match status" value="1"/>
</dbReference>
<proteinExistence type="predicted"/>
<evidence type="ECO:0000313" key="7">
    <source>
        <dbReference type="EMBL" id="SDR88264.1"/>
    </source>
</evidence>
<dbReference type="InterPro" id="IPR050482">
    <property type="entry name" value="Sensor_HK_TwoCompSys"/>
</dbReference>
<sequence>MSHLFLMRASTLMVVCGVSYLLAAGQTIHTCFATVRRDGRLRWLRVWYEAMLAVHLLFVCAVSNSAMENQGAILLWLHPVLLGVESLLWANALAAVLGAVCAACLRRPWMLAEVALLACCTPPAIAAVGEGASLLLIADVSFFTARVLAVLVLDERKSRASVTRLSLIDALDALPDGVMWMNQGCEVLFMNDAMREVLKRMGLSTDLADAHGLWQSLEGRAREVADDRLLVDVDSGMTCLFVRDRARLRRTPCDRVMALDVTEEVATNARLESVNRLLEAANEELRASMLQVRKVAEAEVLMRMRARVHDTIGSRLSILHRYLEDDRDDPEALERITGLLNGIVDDLAEKDLPSARAGLESIRSAFSLVGVEVRLVGELPEDEAVARAFVEIALEAVTNAAKHAQARRVDVRICRGPGGAASLAVTNDGCVPEGIVEGTGIPGMRRVAAAVGATLAVSVGPPFSVEVTLLPSGAGAGSVGQDAAFAIETKDEGGRA</sequence>
<dbReference type="InterPro" id="IPR003594">
    <property type="entry name" value="HATPase_dom"/>
</dbReference>
<evidence type="ECO:0000256" key="1">
    <source>
        <dbReference type="ARBA" id="ARBA00022679"/>
    </source>
</evidence>
<keyword evidence="5" id="KW-0472">Membrane</keyword>
<dbReference type="OrthoDB" id="9781904at2"/>
<organism evidence="7 8">
    <name type="scientific">Parafannyhessea umbonata</name>
    <dbReference type="NCBI Taxonomy" id="604330"/>
    <lineage>
        <taxon>Bacteria</taxon>
        <taxon>Bacillati</taxon>
        <taxon>Actinomycetota</taxon>
        <taxon>Coriobacteriia</taxon>
        <taxon>Coriobacteriales</taxon>
        <taxon>Atopobiaceae</taxon>
        <taxon>Parafannyhessea</taxon>
    </lineage>
</organism>
<keyword evidence="5" id="KW-0812">Transmembrane</keyword>
<evidence type="ECO:0000313" key="8">
    <source>
        <dbReference type="Proteomes" id="UP000199480"/>
    </source>
</evidence>
<dbReference type="InterPro" id="IPR036890">
    <property type="entry name" value="HATPase_C_sf"/>
</dbReference>
<keyword evidence="4" id="KW-0175">Coiled coil</keyword>
<dbReference type="PANTHER" id="PTHR24421:SF58">
    <property type="entry name" value="SIGNAL TRANSDUCTION HISTIDINE-PROTEIN KINASE_PHOSPHATASE UHPB"/>
    <property type="match status" value="1"/>
</dbReference>
<dbReference type="AlphaFoldDB" id="A0A1H1MNA0"/>
<feature type="transmembrane region" description="Helical" evidence="5">
    <location>
        <begin position="47"/>
        <end position="67"/>
    </location>
</feature>
<keyword evidence="3" id="KW-0902">Two-component regulatory system</keyword>
<keyword evidence="5" id="KW-1133">Transmembrane helix</keyword>
<evidence type="ECO:0000256" key="4">
    <source>
        <dbReference type="SAM" id="Coils"/>
    </source>
</evidence>
<evidence type="ECO:0000256" key="5">
    <source>
        <dbReference type="SAM" id="Phobius"/>
    </source>
</evidence>
<reference evidence="8" key="1">
    <citation type="submission" date="2016-10" db="EMBL/GenBank/DDBJ databases">
        <authorList>
            <person name="Varghese N."/>
            <person name="Submissions S."/>
        </authorList>
    </citation>
    <scope>NUCLEOTIDE SEQUENCE [LARGE SCALE GENOMIC DNA]</scope>
    <source>
        <strain evidence="8">DSM 22620</strain>
    </source>
</reference>
<evidence type="ECO:0000256" key="2">
    <source>
        <dbReference type="ARBA" id="ARBA00022777"/>
    </source>
</evidence>
<dbReference type="PANTHER" id="PTHR24421">
    <property type="entry name" value="NITRATE/NITRITE SENSOR PROTEIN NARX-RELATED"/>
    <property type="match status" value="1"/>
</dbReference>
<feature type="transmembrane region" description="Helical" evidence="5">
    <location>
        <begin position="110"/>
        <end position="128"/>
    </location>
</feature>
<dbReference type="Proteomes" id="UP000199480">
    <property type="component" value="Chromosome I"/>
</dbReference>
<dbReference type="Gene3D" id="3.30.565.10">
    <property type="entry name" value="Histidine kinase-like ATPase, C-terminal domain"/>
    <property type="match status" value="1"/>
</dbReference>
<protein>
    <recommendedName>
        <fullName evidence="6">Histidine kinase/HSP90-like ATPase domain-containing protein</fullName>
    </recommendedName>
</protein>
<dbReference type="GO" id="GO:0000160">
    <property type="term" value="P:phosphorelay signal transduction system"/>
    <property type="evidence" value="ECO:0007669"/>
    <property type="project" value="UniProtKB-KW"/>
</dbReference>
<feature type="transmembrane region" description="Helical" evidence="5">
    <location>
        <begin position="87"/>
        <end position="105"/>
    </location>
</feature>
<dbReference type="RefSeq" id="WP_157692193.1">
    <property type="nucleotide sequence ID" value="NZ_LT629759.1"/>
</dbReference>
<dbReference type="EMBL" id="LT629759">
    <property type="protein sequence ID" value="SDR88264.1"/>
    <property type="molecule type" value="Genomic_DNA"/>
</dbReference>
<feature type="transmembrane region" description="Helical" evidence="5">
    <location>
        <begin position="12"/>
        <end position="35"/>
    </location>
</feature>
<accession>A0A1H1MNA0</accession>
<evidence type="ECO:0000259" key="6">
    <source>
        <dbReference type="SMART" id="SM00387"/>
    </source>
</evidence>
<dbReference type="GO" id="GO:0016301">
    <property type="term" value="F:kinase activity"/>
    <property type="evidence" value="ECO:0007669"/>
    <property type="project" value="UniProtKB-KW"/>
</dbReference>
<feature type="domain" description="Histidine kinase/HSP90-like ATPase" evidence="6">
    <location>
        <begin position="384"/>
        <end position="473"/>
    </location>
</feature>
<evidence type="ECO:0000256" key="3">
    <source>
        <dbReference type="ARBA" id="ARBA00023012"/>
    </source>
</evidence>
<feature type="coiled-coil region" evidence="4">
    <location>
        <begin position="268"/>
        <end position="298"/>
    </location>
</feature>